<keyword evidence="6" id="KW-1185">Reference proteome</keyword>
<evidence type="ECO:0000256" key="3">
    <source>
        <dbReference type="ARBA" id="ARBA00023163"/>
    </source>
</evidence>
<dbReference type="PANTHER" id="PTHR43280">
    <property type="entry name" value="ARAC-FAMILY TRANSCRIPTIONAL REGULATOR"/>
    <property type="match status" value="1"/>
</dbReference>
<dbReference type="InterPro" id="IPR018060">
    <property type="entry name" value="HTH_AraC"/>
</dbReference>
<dbReference type="InterPro" id="IPR009057">
    <property type="entry name" value="Homeodomain-like_sf"/>
</dbReference>
<evidence type="ECO:0000256" key="2">
    <source>
        <dbReference type="ARBA" id="ARBA00023125"/>
    </source>
</evidence>
<comment type="caution">
    <text evidence="5">The sequence shown here is derived from an EMBL/GenBank/DDBJ whole genome shotgun (WGS) entry which is preliminary data.</text>
</comment>
<reference evidence="5 6" key="1">
    <citation type="submission" date="2018-11" db="EMBL/GenBank/DDBJ databases">
        <title>Novel bacteria species description.</title>
        <authorList>
            <person name="Han J.-H."/>
        </authorList>
    </citation>
    <scope>NUCLEOTIDE SEQUENCE [LARGE SCALE GENOMIC DNA]</scope>
    <source>
        <strain evidence="5 6">KCTC23259</strain>
    </source>
</reference>
<dbReference type="Proteomes" id="UP001204144">
    <property type="component" value="Unassembled WGS sequence"/>
</dbReference>
<evidence type="ECO:0000313" key="6">
    <source>
        <dbReference type="Proteomes" id="UP001204144"/>
    </source>
</evidence>
<sequence length="296" mass="34354">MARVDHIKVPTVKPSEFDDYLFADWKAPITSLYENFHVSRIEDYKKHLKLPTPPHRRSVYFLLFITNGIVVRRKDLNKYELKKNSCFCLSADQITSIDYVSDDATGFYMHFLPEIFNHPNLKVEIEKDFPLFSHFIEPVFEITEAKKIENLFELLIAEHLNENKVGLPLYVTTLLTEIKSQATITQYYKKDASSVLTQRYKNALSEFIYTKKTVTEYAEYLSVTPNHLLKCVKATTGKTAHELLEEMRILESKVLLKQTTKSISEIAETIGKEDPSDFARFFKSKTGTTPNQYRKA</sequence>
<dbReference type="SMART" id="SM00342">
    <property type="entry name" value="HTH_ARAC"/>
    <property type="match status" value="1"/>
</dbReference>
<evidence type="ECO:0000313" key="5">
    <source>
        <dbReference type="EMBL" id="MCP9761548.1"/>
    </source>
</evidence>
<feature type="domain" description="HTH araC/xylS-type" evidence="4">
    <location>
        <begin position="198"/>
        <end position="296"/>
    </location>
</feature>
<dbReference type="PROSITE" id="PS01124">
    <property type="entry name" value="HTH_ARAC_FAMILY_2"/>
    <property type="match status" value="1"/>
</dbReference>
<organism evidence="5 6">
    <name type="scientific">Lacihabitans soyangensis</name>
    <dbReference type="NCBI Taxonomy" id="869394"/>
    <lineage>
        <taxon>Bacteria</taxon>
        <taxon>Pseudomonadati</taxon>
        <taxon>Bacteroidota</taxon>
        <taxon>Cytophagia</taxon>
        <taxon>Cytophagales</taxon>
        <taxon>Leadbetterellaceae</taxon>
        <taxon>Lacihabitans</taxon>
    </lineage>
</organism>
<dbReference type="AlphaFoldDB" id="A0AAE3GYG0"/>
<dbReference type="GO" id="GO:0043565">
    <property type="term" value="F:sequence-specific DNA binding"/>
    <property type="evidence" value="ECO:0007669"/>
    <property type="project" value="InterPro"/>
</dbReference>
<name>A0AAE3GYG0_9BACT</name>
<dbReference type="GO" id="GO:0003700">
    <property type="term" value="F:DNA-binding transcription factor activity"/>
    <property type="evidence" value="ECO:0007669"/>
    <property type="project" value="InterPro"/>
</dbReference>
<protein>
    <submittedName>
        <fullName evidence="5">AraC family transcriptional regulator</fullName>
    </submittedName>
</protein>
<dbReference type="EMBL" id="RJUF01000002">
    <property type="protein sequence ID" value="MCP9761548.1"/>
    <property type="molecule type" value="Genomic_DNA"/>
</dbReference>
<keyword evidence="2" id="KW-0238">DNA-binding</keyword>
<dbReference type="PANTHER" id="PTHR43280:SF32">
    <property type="entry name" value="TRANSCRIPTIONAL REGULATORY PROTEIN"/>
    <property type="match status" value="1"/>
</dbReference>
<gene>
    <name evidence="5" type="ORF">EGI31_01185</name>
</gene>
<keyword evidence="3" id="KW-0804">Transcription</keyword>
<proteinExistence type="predicted"/>
<dbReference type="SUPFAM" id="SSF46689">
    <property type="entry name" value="Homeodomain-like"/>
    <property type="match status" value="1"/>
</dbReference>
<accession>A0AAE3GYG0</accession>
<dbReference type="InterPro" id="IPR037923">
    <property type="entry name" value="HTH-like"/>
</dbReference>
<evidence type="ECO:0000256" key="1">
    <source>
        <dbReference type="ARBA" id="ARBA00023015"/>
    </source>
</evidence>
<dbReference type="Pfam" id="PF12833">
    <property type="entry name" value="HTH_18"/>
    <property type="match status" value="1"/>
</dbReference>
<dbReference type="PRINTS" id="PR00032">
    <property type="entry name" value="HTHARAC"/>
</dbReference>
<keyword evidence="1" id="KW-0805">Transcription regulation</keyword>
<evidence type="ECO:0000259" key="4">
    <source>
        <dbReference type="PROSITE" id="PS01124"/>
    </source>
</evidence>
<dbReference type="Gene3D" id="1.10.10.60">
    <property type="entry name" value="Homeodomain-like"/>
    <property type="match status" value="1"/>
</dbReference>
<dbReference type="InterPro" id="IPR020449">
    <property type="entry name" value="Tscrpt_reg_AraC-type_HTH"/>
</dbReference>
<dbReference type="SUPFAM" id="SSF51215">
    <property type="entry name" value="Regulatory protein AraC"/>
    <property type="match status" value="1"/>
</dbReference>